<keyword evidence="5" id="KW-1005">Bacterial flagellum biogenesis</keyword>
<comment type="caution">
    <text evidence="10">The sequence shown here is derived from an EMBL/GenBank/DDBJ whole genome shotgun (WGS) entry which is preliminary data.</text>
</comment>
<protein>
    <recommendedName>
        <fullName evidence="3">Flagellar assembly protein FliH</fullName>
    </recommendedName>
</protein>
<keyword evidence="7" id="KW-1006">Bacterial flagellum protein export</keyword>
<evidence type="ECO:0000313" key="11">
    <source>
        <dbReference type="Proteomes" id="UP000575083"/>
    </source>
</evidence>
<comment type="similarity">
    <text evidence="2">Belongs to the FliH family.</text>
</comment>
<dbReference type="RefSeq" id="WP_184860590.1">
    <property type="nucleotide sequence ID" value="NZ_JACHLK010000008.1"/>
</dbReference>
<feature type="compositionally biased region" description="Acidic residues" evidence="8">
    <location>
        <begin position="32"/>
        <end position="43"/>
    </location>
</feature>
<keyword evidence="10" id="KW-0969">Cilium</keyword>
<evidence type="ECO:0000256" key="5">
    <source>
        <dbReference type="ARBA" id="ARBA00022795"/>
    </source>
</evidence>
<dbReference type="AlphaFoldDB" id="A0A7X0UAW5"/>
<dbReference type="PANTHER" id="PTHR34982:SF1">
    <property type="entry name" value="FLAGELLAR ASSEMBLY PROTEIN FLIH"/>
    <property type="match status" value="1"/>
</dbReference>
<name>A0A7X0UAW5_9BURK</name>
<evidence type="ECO:0000256" key="4">
    <source>
        <dbReference type="ARBA" id="ARBA00022448"/>
    </source>
</evidence>
<accession>A0A7X0UAW5</accession>
<keyword evidence="11" id="KW-1185">Reference proteome</keyword>
<dbReference type="Pfam" id="PF02108">
    <property type="entry name" value="FliH"/>
    <property type="match status" value="1"/>
</dbReference>
<keyword evidence="6" id="KW-0653">Protein transport</keyword>
<dbReference type="PANTHER" id="PTHR34982">
    <property type="entry name" value="YOP PROTEINS TRANSLOCATION PROTEIN L"/>
    <property type="match status" value="1"/>
</dbReference>
<evidence type="ECO:0000256" key="6">
    <source>
        <dbReference type="ARBA" id="ARBA00022927"/>
    </source>
</evidence>
<feature type="domain" description="Flagellar assembly protein FliH/Type III secretion system HrpE" evidence="9">
    <location>
        <begin position="102"/>
        <end position="224"/>
    </location>
</feature>
<evidence type="ECO:0000256" key="7">
    <source>
        <dbReference type="ARBA" id="ARBA00023225"/>
    </source>
</evidence>
<dbReference type="Proteomes" id="UP000575083">
    <property type="component" value="Unassembled WGS sequence"/>
</dbReference>
<evidence type="ECO:0000313" key="10">
    <source>
        <dbReference type="EMBL" id="MBB6561508.1"/>
    </source>
</evidence>
<evidence type="ECO:0000259" key="9">
    <source>
        <dbReference type="Pfam" id="PF02108"/>
    </source>
</evidence>
<keyword evidence="10" id="KW-0282">Flagellum</keyword>
<evidence type="ECO:0000256" key="2">
    <source>
        <dbReference type="ARBA" id="ARBA00006602"/>
    </source>
</evidence>
<dbReference type="EMBL" id="JACHLK010000008">
    <property type="protein sequence ID" value="MBB6561508.1"/>
    <property type="molecule type" value="Genomic_DNA"/>
</dbReference>
<evidence type="ECO:0000256" key="1">
    <source>
        <dbReference type="ARBA" id="ARBA00003041"/>
    </source>
</evidence>
<evidence type="ECO:0000256" key="3">
    <source>
        <dbReference type="ARBA" id="ARBA00016507"/>
    </source>
</evidence>
<proteinExistence type="inferred from homology"/>
<sequence>MPSSSQRSYSRFIPSEEVGVVTQWKFGAVDGSEPEEPEPEVLPEPEPPPPDPAEVEAAQLALVQQACDAAFSQGLAQGQSDTALEWQQRMDDYVAGQAQEMSQSIASVVRSLEESLSAMQQRMAQDVLALACDIAREVVRRELSVSPDVLEPVVREAVGMLVAEGRPALVRLNPADMRAVEQPLREELGAGIQWMADAAIPAGGCLVESGGTVVDGSVSKRWERAIASLGLESPWQESGDER</sequence>
<gene>
    <name evidence="10" type="ORF">HNP48_004201</name>
</gene>
<evidence type="ECO:0000256" key="8">
    <source>
        <dbReference type="SAM" id="MobiDB-lite"/>
    </source>
</evidence>
<dbReference type="GO" id="GO:0005829">
    <property type="term" value="C:cytosol"/>
    <property type="evidence" value="ECO:0007669"/>
    <property type="project" value="TreeGrafter"/>
</dbReference>
<dbReference type="GO" id="GO:0015031">
    <property type="term" value="P:protein transport"/>
    <property type="evidence" value="ECO:0007669"/>
    <property type="project" value="UniProtKB-KW"/>
</dbReference>
<reference evidence="10 11" key="1">
    <citation type="submission" date="2020-08" db="EMBL/GenBank/DDBJ databases">
        <title>Functional genomics of gut bacteria from endangered species of beetles.</title>
        <authorList>
            <person name="Carlos-Shanley C."/>
        </authorList>
    </citation>
    <scope>NUCLEOTIDE SEQUENCE [LARGE SCALE GENOMIC DNA]</scope>
    <source>
        <strain evidence="10 11">S00198</strain>
    </source>
</reference>
<keyword evidence="4" id="KW-0813">Transport</keyword>
<dbReference type="InterPro" id="IPR051472">
    <property type="entry name" value="T3SS_Stator/FliH"/>
</dbReference>
<keyword evidence="10" id="KW-0966">Cell projection</keyword>
<comment type="function">
    <text evidence="1">Needed for flagellar regrowth and assembly.</text>
</comment>
<dbReference type="InterPro" id="IPR018035">
    <property type="entry name" value="Flagellar_FliH/T3SS_HrpE"/>
</dbReference>
<feature type="region of interest" description="Disordered" evidence="8">
    <location>
        <begin position="25"/>
        <end position="52"/>
    </location>
</feature>
<organism evidence="10 11">
    <name type="scientific">Acidovorax soli</name>
    <dbReference type="NCBI Taxonomy" id="592050"/>
    <lineage>
        <taxon>Bacteria</taxon>
        <taxon>Pseudomonadati</taxon>
        <taxon>Pseudomonadota</taxon>
        <taxon>Betaproteobacteria</taxon>
        <taxon>Burkholderiales</taxon>
        <taxon>Comamonadaceae</taxon>
        <taxon>Acidovorax</taxon>
    </lineage>
</organism>
<dbReference type="GO" id="GO:0044781">
    <property type="term" value="P:bacterial-type flagellum organization"/>
    <property type="evidence" value="ECO:0007669"/>
    <property type="project" value="UniProtKB-KW"/>
</dbReference>